<comment type="subunit">
    <text evidence="9">Component of the Mediator complex.</text>
</comment>
<gene>
    <name evidence="9" type="primary">MED16</name>
    <name evidence="12" type="ORF">CYFA0S_05e02388g</name>
</gene>
<keyword evidence="6 9" id="KW-0804">Transcription</keyword>
<evidence type="ECO:0000259" key="10">
    <source>
        <dbReference type="Pfam" id="PF11635"/>
    </source>
</evidence>
<evidence type="ECO:0000256" key="7">
    <source>
        <dbReference type="ARBA" id="ARBA00023242"/>
    </source>
</evidence>
<protein>
    <recommendedName>
        <fullName evidence="3 9">Mediator of RNA polymerase II transcription subunit 16</fullName>
    </recommendedName>
    <alternativeName>
        <fullName evidence="8 9">Mediator complex subunit 16</fullName>
    </alternativeName>
</protein>
<keyword evidence="7 9" id="KW-0539">Nucleus</keyword>
<reference evidence="12" key="1">
    <citation type="journal article" date="2014" name="Genome Announc.">
        <title>Genome sequence of the yeast Cyberlindnera fabianii (Hansenula fabianii).</title>
        <authorList>
            <person name="Freel K.C."/>
            <person name="Sarilar V."/>
            <person name="Neuveglise C."/>
            <person name="Devillers H."/>
            <person name="Friedrich A."/>
            <person name="Schacherer J."/>
        </authorList>
    </citation>
    <scope>NUCLEOTIDE SEQUENCE</scope>
    <source>
        <strain evidence="12">YJS4271</strain>
    </source>
</reference>
<evidence type="ECO:0000313" key="12">
    <source>
        <dbReference type="EMBL" id="CDR40608.1"/>
    </source>
</evidence>
<evidence type="ECO:0000256" key="5">
    <source>
        <dbReference type="ARBA" id="ARBA00023159"/>
    </source>
</evidence>
<evidence type="ECO:0000256" key="3">
    <source>
        <dbReference type="ARBA" id="ARBA00019614"/>
    </source>
</evidence>
<evidence type="ECO:0000256" key="4">
    <source>
        <dbReference type="ARBA" id="ARBA00023015"/>
    </source>
</evidence>
<keyword evidence="4 9" id="KW-0805">Transcription regulation</keyword>
<accession>A0A061ASK2</accession>
<dbReference type="InterPro" id="IPR048339">
    <property type="entry name" value="Mediator_Med16_C"/>
</dbReference>
<comment type="similarity">
    <text evidence="2 9">Belongs to the Mediator complex subunit 16 family.</text>
</comment>
<dbReference type="Pfam" id="PF20719">
    <property type="entry name" value="Med16_C"/>
    <property type="match status" value="1"/>
</dbReference>
<comment type="subcellular location">
    <subcellularLocation>
        <location evidence="1 9">Nucleus</location>
    </subcellularLocation>
</comment>
<evidence type="ECO:0000256" key="8">
    <source>
        <dbReference type="ARBA" id="ARBA00032015"/>
    </source>
</evidence>
<dbReference type="EMBL" id="LK052890">
    <property type="protein sequence ID" value="CDR40608.1"/>
    <property type="molecule type" value="Genomic_DNA"/>
</dbReference>
<dbReference type="PANTHER" id="PTHR13224:SF6">
    <property type="entry name" value="MEDIATOR OF RNA POLYMERASE II TRANSCRIPTION SUBUNIT 16"/>
    <property type="match status" value="1"/>
</dbReference>
<dbReference type="InterPro" id="IPR048338">
    <property type="entry name" value="Mediator_Med16"/>
</dbReference>
<keyword evidence="5 9" id="KW-0010">Activator</keyword>
<evidence type="ECO:0000259" key="11">
    <source>
        <dbReference type="Pfam" id="PF20719"/>
    </source>
</evidence>
<dbReference type="PANTHER" id="PTHR13224">
    <property type="entry name" value="THYROID HORMONE RECEPTOR-ASSOCIATED PROTEIN-RELATED"/>
    <property type="match status" value="1"/>
</dbReference>
<sequence>MPHPLRDRSAHQISWSRNGFIAYADLTDTTNLSITKLESIKGSQWRLAPKNTYTVKPPSQTHLRPIQSVHWSPAGAELAIIDEVGCVTIIGAGVVRVGTQHQISSYEDVDVLYQDDVGKCDGASILKGVAFKWLNVDKPIIAASPAMASGEKYTYAVHQYKSYGCLHPVPGKTGCILVRKNGVLDLYYQNVGNMLEFQKTSVTLEKETWFDRASVGYLRDGSIIVATYCPMDHALRVYKLTIDWGTNPQTKLQPVFKVERLICEKLNRVGKNGLMLELDRVEIVSPNFALESDLDILMSFTGPGVLGKTLLQKYQISTEYKNLRFKSDMGSVEGYPNLVLIGEDTLQDEILDIGFKNFDFIVVVITTKGKVQLRSRKMLALHRPSASSITSMLDTGYKFESPESDPEAMSVSPSLAGYVRYSKGELTFHGIKKINPEWQQKEILTVAAGIASVVASTGYTNTDANELIAVIQSELSTIPESMRMQFITTVLRESHLAINFTLDYSKDQIDKLLVSPPLQRLLGLQYSIGKFAPTNEQSCIAQSLLNLRLVSFSIMLSLRTLYHLQQRIAKKGNIDSVGDAVFRAESLLSAIGPINWLMELFIFSIQELLDVTVDPSHKTIVVSLFLAKIPRSLMTYSISGIKRIDMFISKMEENYRVNRQNPLNAELLAKSIERFRMLMKTVNLDQLEKFFGMIDQSLPDNKAMGPATEQSLIFENKIPQVYSSHANAMVQKFLSLFENQPMSDIYFQDTTWLNLKVKPNKIPTKVVIPTNSTVPPVVSLSKDIVDDITKTVITNKEKLKKCLRCDSIRGNSENDGFNLLGRSLTMGVTHWPVAFHKTCLCGSCWVYLRPNECGI</sequence>
<organism evidence="12">
    <name type="scientific">Cyberlindnera fabianii</name>
    <name type="common">Yeast</name>
    <name type="synonym">Hansenula fabianii</name>
    <dbReference type="NCBI Taxonomy" id="36022"/>
    <lineage>
        <taxon>Eukaryota</taxon>
        <taxon>Fungi</taxon>
        <taxon>Dikarya</taxon>
        <taxon>Ascomycota</taxon>
        <taxon>Saccharomycotina</taxon>
        <taxon>Saccharomycetes</taxon>
        <taxon>Phaffomycetales</taxon>
        <taxon>Phaffomycetaceae</taxon>
        <taxon>Cyberlindnera</taxon>
    </lineage>
</organism>
<evidence type="ECO:0000256" key="2">
    <source>
        <dbReference type="ARBA" id="ARBA00006543"/>
    </source>
</evidence>
<comment type="function">
    <text evidence="9">Component of the Mediator complex, a coactivator involved in the regulated transcription of nearly all RNA polymerase II-dependent genes. Mediator functions as a bridge to convey information from gene-specific regulatory proteins to the basal RNA polymerase II transcription machinery. Mediator is recruited to promoters by direct interactions with regulatory proteins and serves as a scaffold for the assembly of a functional preinitiation complex with RNA polymerase II and the general transcription factors.</text>
</comment>
<dbReference type="InterPro" id="IPR021665">
    <property type="entry name" value="Mediator_Med16_N"/>
</dbReference>
<evidence type="ECO:0000256" key="6">
    <source>
        <dbReference type="ARBA" id="ARBA00023163"/>
    </source>
</evidence>
<proteinExistence type="inferred from homology"/>
<evidence type="ECO:0000256" key="1">
    <source>
        <dbReference type="ARBA" id="ARBA00004123"/>
    </source>
</evidence>
<dbReference type="OrthoDB" id="4139168at2759"/>
<dbReference type="GO" id="GO:0016592">
    <property type="term" value="C:mediator complex"/>
    <property type="evidence" value="ECO:0007669"/>
    <property type="project" value="InterPro"/>
</dbReference>
<dbReference type="AlphaFoldDB" id="A0A061ASK2"/>
<name>A0A061ASK2_CYBFA</name>
<dbReference type="Pfam" id="PF11635">
    <property type="entry name" value="Med16_N"/>
    <property type="match status" value="1"/>
</dbReference>
<dbReference type="VEuPathDB" id="FungiDB:BON22_2168"/>
<feature type="domain" description="Mediator complex subunit Med16 N-terminal" evidence="10">
    <location>
        <begin position="129"/>
        <end position="400"/>
    </location>
</feature>
<dbReference type="GO" id="GO:0045893">
    <property type="term" value="P:positive regulation of DNA-templated transcription"/>
    <property type="evidence" value="ECO:0007669"/>
    <property type="project" value="TreeGrafter"/>
</dbReference>
<evidence type="ECO:0000256" key="9">
    <source>
        <dbReference type="RuleBase" id="RU364149"/>
    </source>
</evidence>
<dbReference type="PhylomeDB" id="A0A061ASK2"/>
<feature type="domain" description="Mediator complex subunit 16 C-terminal" evidence="11">
    <location>
        <begin position="735"/>
        <end position="846"/>
    </location>
</feature>